<protein>
    <submittedName>
        <fullName evidence="9">Sulfate transporter family-domain-containing protein</fullName>
    </submittedName>
</protein>
<evidence type="ECO:0000256" key="2">
    <source>
        <dbReference type="ARBA" id="ARBA00022692"/>
    </source>
</evidence>
<feature type="domain" description="STAS" evidence="8">
    <location>
        <begin position="467"/>
        <end position="590"/>
    </location>
</feature>
<evidence type="ECO:0000313" key="10">
    <source>
        <dbReference type="Proteomes" id="UP000267251"/>
    </source>
</evidence>
<dbReference type="SUPFAM" id="SSF52091">
    <property type="entry name" value="SpoIIaa-like"/>
    <property type="match status" value="1"/>
</dbReference>
<proteinExistence type="predicted"/>
<feature type="transmembrane region" description="Helical" evidence="6">
    <location>
        <begin position="396"/>
        <end position="429"/>
    </location>
</feature>
<gene>
    <name evidence="9" type="ORF">BJ684DRAFT_9721</name>
</gene>
<feature type="region of interest" description="Disordered" evidence="5">
    <location>
        <begin position="615"/>
        <end position="646"/>
    </location>
</feature>
<dbReference type="InterPro" id="IPR052706">
    <property type="entry name" value="Membrane-Transporter-like"/>
</dbReference>
<dbReference type="InterPro" id="IPR011547">
    <property type="entry name" value="SLC26A/SulP_dom"/>
</dbReference>
<dbReference type="SMART" id="SM00100">
    <property type="entry name" value="cNMP"/>
    <property type="match status" value="1"/>
</dbReference>
<dbReference type="InterPro" id="IPR036513">
    <property type="entry name" value="STAS_dom_sf"/>
</dbReference>
<accession>A0A4P9Y4A0</accession>
<dbReference type="PANTHER" id="PTHR43310:SF4">
    <property type="entry name" value="AFR304WP"/>
    <property type="match status" value="1"/>
</dbReference>
<dbReference type="InterPro" id="IPR002645">
    <property type="entry name" value="STAS_dom"/>
</dbReference>
<evidence type="ECO:0000313" key="9">
    <source>
        <dbReference type="EMBL" id="RKP13673.1"/>
    </source>
</evidence>
<dbReference type="Gene3D" id="3.30.750.24">
    <property type="entry name" value="STAS domain"/>
    <property type="match status" value="1"/>
</dbReference>
<dbReference type="CDD" id="cd00038">
    <property type="entry name" value="CAP_ED"/>
    <property type="match status" value="1"/>
</dbReference>
<dbReference type="Gene3D" id="2.60.120.10">
    <property type="entry name" value="Jelly Rolls"/>
    <property type="match status" value="1"/>
</dbReference>
<dbReference type="PANTHER" id="PTHR43310">
    <property type="entry name" value="SULFATE TRANSPORTER YBAR-RELATED"/>
    <property type="match status" value="1"/>
</dbReference>
<dbReference type="AlphaFoldDB" id="A0A4P9Y4A0"/>
<dbReference type="GO" id="GO:0016020">
    <property type="term" value="C:membrane"/>
    <property type="evidence" value="ECO:0007669"/>
    <property type="project" value="UniProtKB-SubCell"/>
</dbReference>
<feature type="domain" description="Cyclic nucleotide-binding" evidence="7">
    <location>
        <begin position="655"/>
        <end position="767"/>
    </location>
</feature>
<reference evidence="10" key="1">
    <citation type="journal article" date="2018" name="Nat. Microbiol.">
        <title>Leveraging single-cell genomics to expand the fungal tree of life.</title>
        <authorList>
            <person name="Ahrendt S.R."/>
            <person name="Quandt C.A."/>
            <person name="Ciobanu D."/>
            <person name="Clum A."/>
            <person name="Salamov A."/>
            <person name="Andreopoulos B."/>
            <person name="Cheng J.F."/>
            <person name="Woyke T."/>
            <person name="Pelin A."/>
            <person name="Henrissat B."/>
            <person name="Reynolds N.K."/>
            <person name="Benny G.L."/>
            <person name="Smith M.E."/>
            <person name="James T.Y."/>
            <person name="Grigoriev I.V."/>
        </authorList>
    </citation>
    <scope>NUCLEOTIDE SEQUENCE [LARGE SCALE GENOMIC DNA]</scope>
</reference>
<keyword evidence="10" id="KW-1185">Reference proteome</keyword>
<evidence type="ECO:0000256" key="1">
    <source>
        <dbReference type="ARBA" id="ARBA00004141"/>
    </source>
</evidence>
<dbReference type="CDD" id="cd07042">
    <property type="entry name" value="STAS_SulP_like_sulfate_transporter"/>
    <property type="match status" value="1"/>
</dbReference>
<dbReference type="Pfam" id="PF00916">
    <property type="entry name" value="Sulfate_transp"/>
    <property type="match status" value="1"/>
</dbReference>
<feature type="transmembrane region" description="Helical" evidence="6">
    <location>
        <begin position="343"/>
        <end position="376"/>
    </location>
</feature>
<sequence>MRKPVSWRQWFITESSLTIHCIPAVFLGLILNILDAVSYGMIIFPLSIPLFSTFGPDGISMFLFSAVISQVCYSGGLSMFGGSNGNMMDVREAGGSDETIVATTMVAYSLSTILTGIVFMALGYWKLGSLVEFFPRHILVGCIGGVGYFLLQTGFEVTTRLDLSLSLATLKDLFSLAVFPLWLCPFVLALLLRALQLRFHHPMVVPLFFLVVPCLFYALVPLGPWSLEDLRDLGWLFPLPKPAVPFYDFWTKFNFAATSWSTIPRTIPIMLGLTFFGILHVPINVPALGVSTGRDVDTNRELVAHGWSNLLAGFTGTIQNYLVYSNSVLFIRCGGDSRRAGLLLALFTFLIFLGGPWVVGYIPSMVVGALIFHLGMELLKEAVWDTRDALHPLEYTTVWLIVISMGAIGFMEGILLGVLAACLFFVILYSRRRTIRLSCSGRGLRSRVKRPYRQGRYLDEATRQIHILQLQGFLFFGTVGTVEREIHQAIGSSSVGIDSVPIRYMILDFALVSGLDFSAAEAFIRTKRALDTRGVHLIFCGVSRDGDVGKALRKAMLWGGEDDEEESMESGGFDGKVRVFPSLNEALESCENALLRHFYRQRQHLAAIEDQGDHLLAEPLPPSSDSPPSPRLPRAPPLSSTRGNYPQPLGLLMQAFQELGGRGKEALLHRISSHFTSRDVREGEVLWREGDVPDGLALVESGLLRASVRFEGRSRVVESVLPSTVCGEMDIFTESGGGGRRRRRGVTMQVERRGRVWWLSLEAWEALKTEDPATALGFMSLALGYSAQGMDTLVVHALHIQG</sequence>
<dbReference type="PROSITE" id="PS50042">
    <property type="entry name" value="CNMP_BINDING_3"/>
    <property type="match status" value="1"/>
</dbReference>
<dbReference type="InterPro" id="IPR014710">
    <property type="entry name" value="RmlC-like_jellyroll"/>
</dbReference>
<dbReference type="Pfam" id="PF00027">
    <property type="entry name" value="cNMP_binding"/>
    <property type="match status" value="1"/>
</dbReference>
<feature type="transmembrane region" description="Helical" evidence="6">
    <location>
        <begin position="173"/>
        <end position="192"/>
    </location>
</feature>
<feature type="compositionally biased region" description="Pro residues" evidence="5">
    <location>
        <begin position="619"/>
        <end position="636"/>
    </location>
</feature>
<keyword evidence="4 6" id="KW-0472">Membrane</keyword>
<dbReference type="InterPro" id="IPR000595">
    <property type="entry name" value="cNMP-bd_dom"/>
</dbReference>
<dbReference type="Pfam" id="PF01740">
    <property type="entry name" value="STAS"/>
    <property type="match status" value="1"/>
</dbReference>
<feature type="transmembrane region" description="Helical" evidence="6">
    <location>
        <begin position="310"/>
        <end position="331"/>
    </location>
</feature>
<dbReference type="OrthoDB" id="409725at2759"/>
<evidence type="ECO:0000256" key="4">
    <source>
        <dbReference type="ARBA" id="ARBA00023136"/>
    </source>
</evidence>
<evidence type="ECO:0000259" key="8">
    <source>
        <dbReference type="PROSITE" id="PS50801"/>
    </source>
</evidence>
<dbReference type="PROSITE" id="PS50801">
    <property type="entry name" value="STAS"/>
    <property type="match status" value="1"/>
</dbReference>
<keyword evidence="2 6" id="KW-0812">Transmembrane</keyword>
<keyword evidence="3 6" id="KW-1133">Transmembrane helix</keyword>
<dbReference type="Proteomes" id="UP000267251">
    <property type="component" value="Unassembled WGS sequence"/>
</dbReference>
<feature type="transmembrane region" description="Helical" evidence="6">
    <location>
        <begin position="61"/>
        <end position="80"/>
    </location>
</feature>
<feature type="transmembrane region" description="Helical" evidence="6">
    <location>
        <begin position="204"/>
        <end position="224"/>
    </location>
</feature>
<evidence type="ECO:0000256" key="5">
    <source>
        <dbReference type="SAM" id="MobiDB-lite"/>
    </source>
</evidence>
<feature type="transmembrane region" description="Helical" evidence="6">
    <location>
        <begin position="137"/>
        <end position="153"/>
    </location>
</feature>
<organism evidence="9 10">
    <name type="scientific">Piptocephalis cylindrospora</name>
    <dbReference type="NCBI Taxonomy" id="1907219"/>
    <lineage>
        <taxon>Eukaryota</taxon>
        <taxon>Fungi</taxon>
        <taxon>Fungi incertae sedis</taxon>
        <taxon>Zoopagomycota</taxon>
        <taxon>Zoopagomycotina</taxon>
        <taxon>Zoopagomycetes</taxon>
        <taxon>Zoopagales</taxon>
        <taxon>Piptocephalidaceae</taxon>
        <taxon>Piptocephalis</taxon>
    </lineage>
</organism>
<evidence type="ECO:0000259" key="7">
    <source>
        <dbReference type="PROSITE" id="PS50042"/>
    </source>
</evidence>
<name>A0A4P9Y4A0_9FUNG</name>
<comment type="subcellular location">
    <subcellularLocation>
        <location evidence="1">Membrane</location>
        <topology evidence="1">Multi-pass membrane protein</topology>
    </subcellularLocation>
</comment>
<evidence type="ECO:0000256" key="3">
    <source>
        <dbReference type="ARBA" id="ARBA00022989"/>
    </source>
</evidence>
<dbReference type="InterPro" id="IPR018490">
    <property type="entry name" value="cNMP-bd_dom_sf"/>
</dbReference>
<dbReference type="SUPFAM" id="SSF51206">
    <property type="entry name" value="cAMP-binding domain-like"/>
    <property type="match status" value="1"/>
</dbReference>
<feature type="transmembrane region" description="Helical" evidence="6">
    <location>
        <begin position="100"/>
        <end position="125"/>
    </location>
</feature>
<feature type="transmembrane region" description="Helical" evidence="6">
    <location>
        <begin position="270"/>
        <end position="290"/>
    </location>
</feature>
<evidence type="ECO:0000256" key="6">
    <source>
        <dbReference type="SAM" id="Phobius"/>
    </source>
</evidence>
<dbReference type="EMBL" id="KZ987966">
    <property type="protein sequence ID" value="RKP13673.1"/>
    <property type="molecule type" value="Genomic_DNA"/>
</dbReference>